<dbReference type="Gene3D" id="1.25.40.170">
    <property type="entry name" value="Smaug, PHAT domain"/>
    <property type="match status" value="1"/>
</dbReference>
<evidence type="ECO:0000313" key="9">
    <source>
        <dbReference type="Proteomes" id="UP001558652"/>
    </source>
</evidence>
<dbReference type="Pfam" id="PF26034">
    <property type="entry name" value="PHAT_SMAUG"/>
    <property type="match status" value="1"/>
</dbReference>
<dbReference type="InterPro" id="IPR013761">
    <property type="entry name" value="SAM/pointed_sf"/>
</dbReference>
<keyword evidence="5" id="KW-0694">RNA-binding</keyword>
<name>A0ABD0YSQ3_9HEMI</name>
<dbReference type="InterPro" id="IPR058599">
    <property type="entry name" value="PHAT_Smg/ZCCHC2-like"/>
</dbReference>
<evidence type="ECO:0000256" key="3">
    <source>
        <dbReference type="ARBA" id="ARBA00018651"/>
    </source>
</evidence>
<feature type="compositionally biased region" description="Low complexity" evidence="6">
    <location>
        <begin position="216"/>
        <end position="234"/>
    </location>
</feature>
<keyword evidence="4" id="KW-0963">Cytoplasm</keyword>
<dbReference type="PANTHER" id="PTHR12515:SF5">
    <property type="entry name" value="PROTEIN SMAUG"/>
    <property type="match status" value="1"/>
</dbReference>
<comment type="caution">
    <text evidence="8">The sequence shown here is derived from an EMBL/GenBank/DDBJ whole genome shotgun (WGS) entry which is preliminary data.</text>
</comment>
<dbReference type="InterPro" id="IPR015327">
    <property type="entry name" value="PHAT_dom"/>
</dbReference>
<dbReference type="InterPro" id="IPR037093">
    <property type="entry name" value="PHAT_dom_sf"/>
</dbReference>
<proteinExistence type="inferred from homology"/>
<dbReference type="SUPFAM" id="SSF47769">
    <property type="entry name" value="SAM/Pointed domain"/>
    <property type="match status" value="1"/>
</dbReference>
<organism evidence="8 9">
    <name type="scientific">Ranatra chinensis</name>
    <dbReference type="NCBI Taxonomy" id="642074"/>
    <lineage>
        <taxon>Eukaryota</taxon>
        <taxon>Metazoa</taxon>
        <taxon>Ecdysozoa</taxon>
        <taxon>Arthropoda</taxon>
        <taxon>Hexapoda</taxon>
        <taxon>Insecta</taxon>
        <taxon>Pterygota</taxon>
        <taxon>Neoptera</taxon>
        <taxon>Paraneoptera</taxon>
        <taxon>Hemiptera</taxon>
        <taxon>Heteroptera</taxon>
        <taxon>Panheteroptera</taxon>
        <taxon>Nepomorpha</taxon>
        <taxon>Nepidae</taxon>
        <taxon>Ranatrinae</taxon>
        <taxon>Ranatra</taxon>
    </lineage>
</organism>
<feature type="domain" description="SAM" evidence="7">
    <location>
        <begin position="246"/>
        <end position="313"/>
    </location>
</feature>
<feature type="region of interest" description="Disordered" evidence="6">
    <location>
        <begin position="172"/>
        <end position="193"/>
    </location>
</feature>
<evidence type="ECO:0000313" key="8">
    <source>
        <dbReference type="EMBL" id="KAL1138895.1"/>
    </source>
</evidence>
<reference evidence="8 9" key="1">
    <citation type="submission" date="2024-07" db="EMBL/GenBank/DDBJ databases">
        <title>Chromosome-level genome assembly of the water stick insect Ranatra chinensis (Heteroptera: Nepidae).</title>
        <authorList>
            <person name="Liu X."/>
        </authorList>
    </citation>
    <scope>NUCLEOTIDE SEQUENCE [LARGE SCALE GENOMIC DNA]</scope>
    <source>
        <strain evidence="8">Cailab_2021Rc</strain>
        <tissue evidence="8">Muscle</tissue>
    </source>
</reference>
<evidence type="ECO:0000256" key="1">
    <source>
        <dbReference type="ARBA" id="ARBA00004496"/>
    </source>
</evidence>
<dbReference type="GO" id="GO:0003723">
    <property type="term" value="F:RNA binding"/>
    <property type="evidence" value="ECO:0007669"/>
    <property type="project" value="UniProtKB-KW"/>
</dbReference>
<dbReference type="InterPro" id="IPR050897">
    <property type="entry name" value="SMAUG/VTS1_RNA-bind"/>
</dbReference>
<dbReference type="PANTHER" id="PTHR12515">
    <property type="entry name" value="STERILE ALPHA MOTIF DOMAIN CONTAINING PROTEIN 4-RELATED"/>
    <property type="match status" value="1"/>
</dbReference>
<comment type="subcellular location">
    <subcellularLocation>
        <location evidence="1">Cytoplasm</location>
    </subcellularLocation>
</comment>
<gene>
    <name evidence="8" type="ORF">AAG570_008957</name>
</gene>
<dbReference type="Pfam" id="PF09246">
    <property type="entry name" value="PHAT"/>
    <property type="match status" value="1"/>
</dbReference>
<evidence type="ECO:0000256" key="6">
    <source>
        <dbReference type="SAM" id="MobiDB-lite"/>
    </source>
</evidence>
<evidence type="ECO:0000256" key="4">
    <source>
        <dbReference type="ARBA" id="ARBA00022490"/>
    </source>
</evidence>
<dbReference type="Gene3D" id="1.10.150.50">
    <property type="entry name" value="Transcription Factor, Ets-1"/>
    <property type="match status" value="1"/>
</dbReference>
<comment type="similarity">
    <text evidence="2">Belongs to the SMAUG family.</text>
</comment>
<sequence>MTMAMFQAQLNTMVMWFDQWNESGQTVALFKMLTRLAPTQARFVSIALEHSLTECAELALREKEANNPGFVSSLLCENKECAMMQTVIHLPLLRPGNAEAKHCYLALIPTLLAHTVETGLLLEEARQLLSYALIHPALRDDRKVFEPWRRSLGERIMTGNKIIKCVTPCSDSQQKTRRSNSLTPPFAVTPNAEWTSQDDLSVHGKARRFSLSSEHSGGPPLSPQSSQASSGSGSETHLDSAIYDNPGMRDVKSWLKSLRLHKYWRLFSQLSYEQMLSLNEDNFDAILDQVGGGTVTQGARRKIVLSIAKLRERSGLLALLEQDVMAGGNLMTAMDELKMVLSTPIRAHPEDEHTAYDDIPSQFTRVLGKVCTQLMVCTPADDESLNLFLGLLDSTLHHDGFTAQQKKKISSWRLQISQQLRQM</sequence>
<evidence type="ECO:0000256" key="2">
    <source>
        <dbReference type="ARBA" id="ARBA00008232"/>
    </source>
</evidence>
<dbReference type="GO" id="GO:0005737">
    <property type="term" value="C:cytoplasm"/>
    <property type="evidence" value="ECO:0007669"/>
    <property type="project" value="UniProtKB-SubCell"/>
</dbReference>
<feature type="compositionally biased region" description="Polar residues" evidence="6">
    <location>
        <begin position="172"/>
        <end position="183"/>
    </location>
</feature>
<protein>
    <recommendedName>
        <fullName evidence="3">Protein Smaug</fullName>
    </recommendedName>
</protein>
<evidence type="ECO:0000256" key="5">
    <source>
        <dbReference type="ARBA" id="ARBA00022884"/>
    </source>
</evidence>
<keyword evidence="9" id="KW-1185">Reference proteome</keyword>
<dbReference type="Proteomes" id="UP001558652">
    <property type="component" value="Unassembled WGS sequence"/>
</dbReference>
<evidence type="ECO:0000259" key="7">
    <source>
        <dbReference type="PROSITE" id="PS50105"/>
    </source>
</evidence>
<dbReference type="PROSITE" id="PS50105">
    <property type="entry name" value="SAM_DOMAIN"/>
    <property type="match status" value="1"/>
</dbReference>
<accession>A0ABD0YSQ3</accession>
<dbReference type="InterPro" id="IPR001660">
    <property type="entry name" value="SAM"/>
</dbReference>
<dbReference type="AlphaFoldDB" id="A0ABD0YSQ3"/>
<feature type="region of interest" description="Disordered" evidence="6">
    <location>
        <begin position="207"/>
        <end position="242"/>
    </location>
</feature>
<dbReference type="EMBL" id="JBFDAA010000003">
    <property type="protein sequence ID" value="KAL1138895.1"/>
    <property type="molecule type" value="Genomic_DNA"/>
</dbReference>